<sequence>MYGRKAFCVSDKKCIRLKDVVGIVLGSTESQHYDLSWAVTPDTGHSTAISHGTLNPSAQ</sequence>
<comment type="caution">
    <text evidence="1">The sequence shown here is derived from an EMBL/GenBank/DDBJ whole genome shotgun (WGS) entry which is preliminary data.</text>
</comment>
<name>A0ABQ9VZV8_SAGOE</name>
<evidence type="ECO:0000313" key="1">
    <source>
        <dbReference type="EMBL" id="KAK2114889.1"/>
    </source>
</evidence>
<keyword evidence="2" id="KW-1185">Reference proteome</keyword>
<evidence type="ECO:0000313" key="2">
    <source>
        <dbReference type="Proteomes" id="UP001266305"/>
    </source>
</evidence>
<dbReference type="EMBL" id="JASSZA010000003">
    <property type="protein sequence ID" value="KAK2114889.1"/>
    <property type="molecule type" value="Genomic_DNA"/>
</dbReference>
<reference evidence="1 2" key="1">
    <citation type="submission" date="2023-05" db="EMBL/GenBank/DDBJ databases">
        <title>B98-5 Cell Line De Novo Hybrid Assembly: An Optical Mapping Approach.</title>
        <authorList>
            <person name="Kananen K."/>
            <person name="Auerbach J.A."/>
            <person name="Kautto E."/>
            <person name="Blachly J.S."/>
        </authorList>
    </citation>
    <scope>NUCLEOTIDE SEQUENCE [LARGE SCALE GENOMIC DNA]</scope>
    <source>
        <strain evidence="1">B95-8</strain>
        <tissue evidence="1">Cell line</tissue>
    </source>
</reference>
<organism evidence="1 2">
    <name type="scientific">Saguinus oedipus</name>
    <name type="common">Cotton-top tamarin</name>
    <name type="synonym">Oedipomidas oedipus</name>
    <dbReference type="NCBI Taxonomy" id="9490"/>
    <lineage>
        <taxon>Eukaryota</taxon>
        <taxon>Metazoa</taxon>
        <taxon>Chordata</taxon>
        <taxon>Craniata</taxon>
        <taxon>Vertebrata</taxon>
        <taxon>Euteleostomi</taxon>
        <taxon>Mammalia</taxon>
        <taxon>Eutheria</taxon>
        <taxon>Euarchontoglires</taxon>
        <taxon>Primates</taxon>
        <taxon>Haplorrhini</taxon>
        <taxon>Platyrrhini</taxon>
        <taxon>Cebidae</taxon>
        <taxon>Callitrichinae</taxon>
        <taxon>Saguinus</taxon>
    </lineage>
</organism>
<dbReference type="Proteomes" id="UP001266305">
    <property type="component" value="Unassembled WGS sequence"/>
</dbReference>
<proteinExistence type="predicted"/>
<gene>
    <name evidence="1" type="ORF">P7K49_005514</name>
</gene>
<accession>A0ABQ9VZV8</accession>
<protein>
    <submittedName>
        <fullName evidence="1">Uncharacterized protein</fullName>
    </submittedName>
</protein>